<dbReference type="EC" id="2.7.1.63" evidence="1"/>
<name>A0A0N1JSH4_9NEIS</name>
<dbReference type="Gene3D" id="3.30.420.40">
    <property type="match status" value="2"/>
</dbReference>
<dbReference type="Proteomes" id="UP000037939">
    <property type="component" value="Unassembled WGS sequence"/>
</dbReference>
<dbReference type="EMBL" id="LAQT01000010">
    <property type="protein sequence ID" value="KPC52185.1"/>
    <property type="molecule type" value="Genomic_DNA"/>
</dbReference>
<dbReference type="STRING" id="857265.WG78_14035"/>
<keyword evidence="1" id="KW-0808">Transferase</keyword>
<proteinExistence type="predicted"/>
<dbReference type="Pfam" id="PF00480">
    <property type="entry name" value="ROK"/>
    <property type="match status" value="1"/>
</dbReference>
<dbReference type="InterPro" id="IPR000600">
    <property type="entry name" value="ROK"/>
</dbReference>
<reference evidence="1 2" key="1">
    <citation type="submission" date="2015-07" db="EMBL/GenBank/DDBJ databases">
        <title>Draft genome sequence of the Amantichitinum ursilacus IGB-41, a new chitin-degrading bacterium.</title>
        <authorList>
            <person name="Kirstahler P."/>
            <person name="Guenther M."/>
            <person name="Grumaz C."/>
            <person name="Rupp S."/>
            <person name="Zibek S."/>
            <person name="Sohn K."/>
        </authorList>
    </citation>
    <scope>NUCLEOTIDE SEQUENCE [LARGE SCALE GENOMIC DNA]</scope>
    <source>
        <strain evidence="1 2">IGB-41</strain>
    </source>
</reference>
<dbReference type="PANTHER" id="PTHR18964">
    <property type="entry name" value="ROK (REPRESSOR, ORF, KINASE) FAMILY"/>
    <property type="match status" value="1"/>
</dbReference>
<evidence type="ECO:0000313" key="2">
    <source>
        <dbReference type="Proteomes" id="UP000037939"/>
    </source>
</evidence>
<dbReference type="PATRIC" id="fig|857265.3.peg.2887"/>
<protein>
    <submittedName>
        <fullName evidence="1">Polyphosphate glucokinase</fullName>
        <ecNumber evidence="1">2.7.1.63</ecNumber>
    </submittedName>
</protein>
<keyword evidence="2" id="KW-1185">Reference proteome</keyword>
<dbReference type="InterPro" id="IPR043129">
    <property type="entry name" value="ATPase_NBD"/>
</dbReference>
<keyword evidence="1" id="KW-0418">Kinase</keyword>
<sequence length="262" mass="27528">MANVAGQPKVVLGIDIGGTGIKGAPVNVETGELLAERERIDTPKPATPEAVAKVVKQLVEHFKWTGPIGVTFPAIVRNGVTLSAANVDKSWINAPAEQIIADVVGQPIKLLNDADAAGLAEQVFGAAKGRMGKVLVITLGTGIGSALIVDGKLITNTEFGHLIFPKDGIAEHYCSGKVKDDLDLKWKDFNPRLNGYLQHLDLLLSPDFVIIGGGISKKAEKFVPEMKGIRFEVAGATLQNDAGIVGAALEAAYTYGVLTPAS</sequence>
<dbReference type="NCBIfam" id="NF045942">
    <property type="entry name" value="PolPhglucPhase"/>
    <property type="match status" value="1"/>
</dbReference>
<organism evidence="1 2">
    <name type="scientific">Amantichitinum ursilacus</name>
    <dbReference type="NCBI Taxonomy" id="857265"/>
    <lineage>
        <taxon>Bacteria</taxon>
        <taxon>Pseudomonadati</taxon>
        <taxon>Pseudomonadota</taxon>
        <taxon>Betaproteobacteria</taxon>
        <taxon>Neisseriales</taxon>
        <taxon>Chitinibacteraceae</taxon>
        <taxon>Amantichitinum</taxon>
    </lineage>
</organism>
<comment type="caution">
    <text evidence="1">The sequence shown here is derived from an EMBL/GenBank/DDBJ whole genome shotgun (WGS) entry which is preliminary data.</text>
</comment>
<dbReference type="AlphaFoldDB" id="A0A0N1JSH4"/>
<evidence type="ECO:0000313" key="1">
    <source>
        <dbReference type="EMBL" id="KPC52185.1"/>
    </source>
</evidence>
<dbReference type="RefSeq" id="WP_053938436.1">
    <property type="nucleotide sequence ID" value="NZ_LAQT01000010.1"/>
</dbReference>
<dbReference type="PANTHER" id="PTHR18964:SF146">
    <property type="entry name" value="POLYPHOSPHATE GLUCOKINASE"/>
    <property type="match status" value="1"/>
</dbReference>
<accession>A0A0N1JSH4</accession>
<dbReference type="GO" id="GO:0047330">
    <property type="term" value="F:polyphosphate-glucose phosphotransferase activity"/>
    <property type="evidence" value="ECO:0007669"/>
    <property type="project" value="UniProtKB-EC"/>
</dbReference>
<gene>
    <name evidence="1" type="primary">ppgK</name>
    <name evidence="1" type="ORF">WG78_14035</name>
</gene>
<dbReference type="CDD" id="cd24058">
    <property type="entry name" value="ASKHA_NBD_ROK_PPGK"/>
    <property type="match status" value="1"/>
</dbReference>
<dbReference type="SUPFAM" id="SSF53067">
    <property type="entry name" value="Actin-like ATPase domain"/>
    <property type="match status" value="1"/>
</dbReference>
<dbReference type="OrthoDB" id="849313at2"/>